<dbReference type="GO" id="GO:0022857">
    <property type="term" value="F:transmembrane transporter activity"/>
    <property type="evidence" value="ECO:0007669"/>
    <property type="project" value="InterPro"/>
</dbReference>
<feature type="transmembrane region" description="Helical" evidence="5">
    <location>
        <begin position="192"/>
        <end position="210"/>
    </location>
</feature>
<feature type="transmembrane region" description="Helical" evidence="5">
    <location>
        <begin position="382"/>
        <end position="405"/>
    </location>
</feature>
<keyword evidence="2 5" id="KW-0812">Transmembrane</keyword>
<dbReference type="PANTHER" id="PTHR23502">
    <property type="entry name" value="MAJOR FACILITATOR SUPERFAMILY"/>
    <property type="match status" value="1"/>
</dbReference>
<evidence type="ECO:0000256" key="4">
    <source>
        <dbReference type="ARBA" id="ARBA00023136"/>
    </source>
</evidence>
<dbReference type="Gene3D" id="1.20.1250.20">
    <property type="entry name" value="MFS general substrate transporter like domains"/>
    <property type="match status" value="1"/>
</dbReference>
<dbReference type="Pfam" id="PF07690">
    <property type="entry name" value="MFS_1"/>
    <property type="match status" value="1"/>
</dbReference>
<evidence type="ECO:0000256" key="1">
    <source>
        <dbReference type="ARBA" id="ARBA00004141"/>
    </source>
</evidence>
<evidence type="ECO:0000256" key="3">
    <source>
        <dbReference type="ARBA" id="ARBA00022989"/>
    </source>
</evidence>
<keyword evidence="7" id="KW-1185">Reference proteome</keyword>
<evidence type="ECO:0000313" key="6">
    <source>
        <dbReference type="EMBL" id="KAF2664773.1"/>
    </source>
</evidence>
<feature type="transmembrane region" description="Helical" evidence="5">
    <location>
        <begin position="158"/>
        <end position="180"/>
    </location>
</feature>
<keyword evidence="4 5" id="KW-0472">Membrane</keyword>
<keyword evidence="3 5" id="KW-1133">Transmembrane helix</keyword>
<feature type="transmembrane region" description="Helical" evidence="5">
    <location>
        <begin position="426"/>
        <end position="447"/>
    </location>
</feature>
<feature type="transmembrane region" description="Helical" evidence="5">
    <location>
        <begin position="338"/>
        <end position="362"/>
    </location>
</feature>
<evidence type="ECO:0000256" key="2">
    <source>
        <dbReference type="ARBA" id="ARBA00022692"/>
    </source>
</evidence>
<feature type="transmembrane region" description="Helical" evidence="5">
    <location>
        <begin position="489"/>
        <end position="508"/>
    </location>
</feature>
<feature type="transmembrane region" description="Helical" evidence="5">
    <location>
        <begin position="134"/>
        <end position="152"/>
    </location>
</feature>
<accession>A0A6A6U0J6</accession>
<dbReference type="InterPro" id="IPR036259">
    <property type="entry name" value="MFS_trans_sf"/>
</dbReference>
<dbReference type="PANTHER" id="PTHR23502:SF20">
    <property type="entry name" value="TRANSPORTER, PUTATIVE (AFU_ORTHOLOGUE AFUA_6G13880)-RELATED"/>
    <property type="match status" value="1"/>
</dbReference>
<dbReference type="Proteomes" id="UP000799302">
    <property type="component" value="Unassembled WGS sequence"/>
</dbReference>
<dbReference type="EMBL" id="MU004242">
    <property type="protein sequence ID" value="KAF2664773.1"/>
    <property type="molecule type" value="Genomic_DNA"/>
</dbReference>
<comment type="subcellular location">
    <subcellularLocation>
        <location evidence="1">Membrane</location>
        <topology evidence="1">Multi-pass membrane protein</topology>
    </subcellularLocation>
</comment>
<proteinExistence type="predicted"/>
<feature type="transmembrane region" description="Helical" evidence="5">
    <location>
        <begin position="66"/>
        <end position="86"/>
    </location>
</feature>
<dbReference type="OrthoDB" id="2585655at2759"/>
<organism evidence="6 7">
    <name type="scientific">Microthyrium microscopicum</name>
    <dbReference type="NCBI Taxonomy" id="703497"/>
    <lineage>
        <taxon>Eukaryota</taxon>
        <taxon>Fungi</taxon>
        <taxon>Dikarya</taxon>
        <taxon>Ascomycota</taxon>
        <taxon>Pezizomycotina</taxon>
        <taxon>Dothideomycetes</taxon>
        <taxon>Dothideomycetes incertae sedis</taxon>
        <taxon>Microthyriales</taxon>
        <taxon>Microthyriaceae</taxon>
        <taxon>Microthyrium</taxon>
    </lineage>
</organism>
<feature type="transmembrane region" description="Helical" evidence="5">
    <location>
        <begin position="520"/>
        <end position="541"/>
    </location>
</feature>
<feature type="transmembrane region" description="Helical" evidence="5">
    <location>
        <begin position="453"/>
        <end position="477"/>
    </location>
</feature>
<sequence>MGIGILDDPRTPFPPGTCILTEKLTVGAGLDESELDGFKKDGDVVLQPQPSDSPNDPYNWSERRKYGMAILLIANAITIGGTQGMLHTGMRILAEKYHTTFPNVIRHLTPPRIVSHAFGLSFASAMAAVYGKRVLYVTGVFVIWAEMFAGWFANSLDYYTALSAIGGFASSFEILNGPIMTEMVYVHKRGRIMGLTAIVAVVGGDASQVISGNVISKLGIKYTYLISCCIVALLAALIYLFVWETTYYRKTREVKRKGDLSPGAISENFETDSKSQSDVKPDVKKDISVTQIENLSPISSHPEDFAIPEAKFTWKQQLKVFRGRITKRSLLQAFYQPFPLLLFPSVLFATFVNGAFMTWLQISGLLKFQVLAYPPYNLKPDQLAYINLPGSIINLLTSIFSGLFSDWLIKFLSRRNKGVYEPEFRLLLMLPATIFSTVSFLLLGNAYHYKWSIVRIVACSICMNIAVPFAGNASMTYIYDTQRTTATEAVVASALVKSIFGYFVTSYVPAWFEKAGPLKAFTTLAILNVSFACLTIPVYIFGKRLRGMVARNKFLMKAAIHKED</sequence>
<gene>
    <name evidence="6" type="ORF">BT63DRAFT_460264</name>
</gene>
<dbReference type="GO" id="GO:0005886">
    <property type="term" value="C:plasma membrane"/>
    <property type="evidence" value="ECO:0007669"/>
    <property type="project" value="TreeGrafter"/>
</dbReference>
<reference evidence="6" key="1">
    <citation type="journal article" date="2020" name="Stud. Mycol.">
        <title>101 Dothideomycetes genomes: a test case for predicting lifestyles and emergence of pathogens.</title>
        <authorList>
            <person name="Haridas S."/>
            <person name="Albert R."/>
            <person name="Binder M."/>
            <person name="Bloem J."/>
            <person name="Labutti K."/>
            <person name="Salamov A."/>
            <person name="Andreopoulos B."/>
            <person name="Baker S."/>
            <person name="Barry K."/>
            <person name="Bills G."/>
            <person name="Bluhm B."/>
            <person name="Cannon C."/>
            <person name="Castanera R."/>
            <person name="Culley D."/>
            <person name="Daum C."/>
            <person name="Ezra D."/>
            <person name="Gonzalez J."/>
            <person name="Henrissat B."/>
            <person name="Kuo A."/>
            <person name="Liang C."/>
            <person name="Lipzen A."/>
            <person name="Lutzoni F."/>
            <person name="Magnuson J."/>
            <person name="Mondo S."/>
            <person name="Nolan M."/>
            <person name="Ohm R."/>
            <person name="Pangilinan J."/>
            <person name="Park H.-J."/>
            <person name="Ramirez L."/>
            <person name="Alfaro M."/>
            <person name="Sun H."/>
            <person name="Tritt A."/>
            <person name="Yoshinaga Y."/>
            <person name="Zwiers L.-H."/>
            <person name="Turgeon B."/>
            <person name="Goodwin S."/>
            <person name="Spatafora J."/>
            <person name="Crous P."/>
            <person name="Grigoriev I."/>
        </authorList>
    </citation>
    <scope>NUCLEOTIDE SEQUENCE</scope>
    <source>
        <strain evidence="6">CBS 115976</strain>
    </source>
</reference>
<feature type="transmembrane region" description="Helical" evidence="5">
    <location>
        <begin position="222"/>
        <end position="242"/>
    </location>
</feature>
<name>A0A6A6U0J6_9PEZI</name>
<dbReference type="SUPFAM" id="SSF103473">
    <property type="entry name" value="MFS general substrate transporter"/>
    <property type="match status" value="1"/>
</dbReference>
<dbReference type="InterPro" id="IPR011701">
    <property type="entry name" value="MFS"/>
</dbReference>
<evidence type="ECO:0000256" key="5">
    <source>
        <dbReference type="SAM" id="Phobius"/>
    </source>
</evidence>
<dbReference type="AlphaFoldDB" id="A0A6A6U0J6"/>
<protein>
    <submittedName>
        <fullName evidence="6">MFS general substrate transporter</fullName>
    </submittedName>
</protein>
<evidence type="ECO:0000313" key="7">
    <source>
        <dbReference type="Proteomes" id="UP000799302"/>
    </source>
</evidence>